<feature type="transmembrane region" description="Helical" evidence="5">
    <location>
        <begin position="132"/>
        <end position="150"/>
    </location>
</feature>
<gene>
    <name evidence="7" type="ORF">FB567DRAFT_604200</name>
</gene>
<dbReference type="InterPro" id="IPR020846">
    <property type="entry name" value="MFS_dom"/>
</dbReference>
<dbReference type="InterPro" id="IPR011701">
    <property type="entry name" value="MFS"/>
</dbReference>
<name>A0A8K0VWT3_9PLEO</name>
<evidence type="ECO:0000256" key="2">
    <source>
        <dbReference type="ARBA" id="ARBA00022692"/>
    </source>
</evidence>
<feature type="transmembrane region" description="Helical" evidence="5">
    <location>
        <begin position="157"/>
        <end position="177"/>
    </location>
</feature>
<feature type="domain" description="Major facilitator superfamily (MFS) profile" evidence="6">
    <location>
        <begin position="68"/>
        <end position="564"/>
    </location>
</feature>
<accession>A0A8K0VWT3</accession>
<feature type="transmembrane region" description="Helical" evidence="5">
    <location>
        <begin position="450"/>
        <end position="475"/>
    </location>
</feature>
<comment type="caution">
    <text evidence="7">The sequence shown here is derived from an EMBL/GenBank/DDBJ whole genome shotgun (WGS) entry which is preliminary data.</text>
</comment>
<dbReference type="PANTHER" id="PTHR23502">
    <property type="entry name" value="MAJOR FACILITATOR SUPERFAMILY"/>
    <property type="match status" value="1"/>
</dbReference>
<dbReference type="GO" id="GO:0005886">
    <property type="term" value="C:plasma membrane"/>
    <property type="evidence" value="ECO:0007669"/>
    <property type="project" value="TreeGrafter"/>
</dbReference>
<evidence type="ECO:0000256" key="4">
    <source>
        <dbReference type="ARBA" id="ARBA00023136"/>
    </source>
</evidence>
<dbReference type="OrthoDB" id="2585655at2759"/>
<evidence type="ECO:0000256" key="3">
    <source>
        <dbReference type="ARBA" id="ARBA00022989"/>
    </source>
</evidence>
<proteinExistence type="predicted"/>
<dbReference type="InterPro" id="IPR036259">
    <property type="entry name" value="MFS_trans_sf"/>
</dbReference>
<dbReference type="GO" id="GO:0022857">
    <property type="term" value="F:transmembrane transporter activity"/>
    <property type="evidence" value="ECO:0007669"/>
    <property type="project" value="InterPro"/>
</dbReference>
<feature type="transmembrane region" description="Helical" evidence="5">
    <location>
        <begin position="107"/>
        <end position="126"/>
    </location>
</feature>
<dbReference type="PANTHER" id="PTHR23502:SF4">
    <property type="entry name" value="MAJOR FACILITATOR SUPERFAMILY (MFS) PROFILE DOMAIN-CONTAINING PROTEIN-RELATED"/>
    <property type="match status" value="1"/>
</dbReference>
<feature type="transmembrane region" description="Helical" evidence="5">
    <location>
        <begin position="337"/>
        <end position="360"/>
    </location>
</feature>
<comment type="subcellular location">
    <subcellularLocation>
        <location evidence="1">Membrane</location>
        <topology evidence="1">Multi-pass membrane protein</topology>
    </subcellularLocation>
</comment>
<keyword evidence="3 5" id="KW-1133">Transmembrane helix</keyword>
<sequence length="564" mass="62286">MGLWVLEPKSNEPVPGTVHLQREGEKKIKNTEHLKHGTGRHANLVLAPQPSDSPNDPLNWSQWHKWYQSIFLSMGTGLMAGTHNFVNPANALLARHFKTNISTISRSVSIILLTLGISAVATSPAARIWGKRPVFLVSNVVAIIGYVIVVARSNSLVALYVGRAIHGFGIAALEYLVSSTIGDLFFVHERAFHLAIWHYALSGGNAIGQVIASQIVQAQGWVWPFKYTCIVIAVYTIILFFTCSESTYNRAASLNTDMREEIADDSSDDGALVERIEAGFSGSEKSAPTPIPEAAKDVEKVQQPTEPRITYWQSLKVYNGRFSDESLLRAFITPWSAYLLPAVLWTAYAYGCTVAFATSFSTALAQIFTKPPYRFTTSQVGLTVLSAFVGATLGNMIGGPLCDWLVKYMSKKNKGVYEPEFRIVLTVPAFVFGLMGFWGFGLSLEAKAHWMAPVFFFGLATFSGSVQALVSNAYLLDCHRAHAQDGYAAVTIARGLFSFTMTFVINSWIERDGLKTVYFWIGTLHGISCIWGMVLYVYGKRIRLAVSKNRWIQSKLGTSRDVKA</sequence>
<feature type="transmembrane region" description="Helical" evidence="5">
    <location>
        <begin position="225"/>
        <end position="243"/>
    </location>
</feature>
<feature type="transmembrane region" description="Helical" evidence="5">
    <location>
        <begin position="423"/>
        <end position="444"/>
    </location>
</feature>
<feature type="transmembrane region" description="Helical" evidence="5">
    <location>
        <begin position="487"/>
        <end position="505"/>
    </location>
</feature>
<keyword evidence="8" id="KW-1185">Reference proteome</keyword>
<dbReference type="EMBL" id="JAGMVJ010000012">
    <property type="protein sequence ID" value="KAH7084378.1"/>
    <property type="molecule type" value="Genomic_DNA"/>
</dbReference>
<organism evidence="7 8">
    <name type="scientific">Paraphoma chrysanthemicola</name>
    <dbReference type="NCBI Taxonomy" id="798071"/>
    <lineage>
        <taxon>Eukaryota</taxon>
        <taxon>Fungi</taxon>
        <taxon>Dikarya</taxon>
        <taxon>Ascomycota</taxon>
        <taxon>Pezizomycotina</taxon>
        <taxon>Dothideomycetes</taxon>
        <taxon>Pleosporomycetidae</taxon>
        <taxon>Pleosporales</taxon>
        <taxon>Pleosporineae</taxon>
        <taxon>Phaeosphaeriaceae</taxon>
        <taxon>Paraphoma</taxon>
    </lineage>
</organism>
<dbReference type="Gene3D" id="1.20.1250.20">
    <property type="entry name" value="MFS general substrate transporter like domains"/>
    <property type="match status" value="1"/>
</dbReference>
<dbReference type="Proteomes" id="UP000813461">
    <property type="component" value="Unassembled WGS sequence"/>
</dbReference>
<dbReference type="SUPFAM" id="SSF103473">
    <property type="entry name" value="MFS general substrate transporter"/>
    <property type="match status" value="1"/>
</dbReference>
<dbReference type="PROSITE" id="PS50850">
    <property type="entry name" value="MFS"/>
    <property type="match status" value="1"/>
</dbReference>
<feature type="transmembrane region" description="Helical" evidence="5">
    <location>
        <begin position="517"/>
        <end position="538"/>
    </location>
</feature>
<evidence type="ECO:0000256" key="1">
    <source>
        <dbReference type="ARBA" id="ARBA00004141"/>
    </source>
</evidence>
<reference evidence="7" key="1">
    <citation type="journal article" date="2021" name="Nat. Commun.">
        <title>Genetic determinants of endophytism in the Arabidopsis root mycobiome.</title>
        <authorList>
            <person name="Mesny F."/>
            <person name="Miyauchi S."/>
            <person name="Thiergart T."/>
            <person name="Pickel B."/>
            <person name="Atanasova L."/>
            <person name="Karlsson M."/>
            <person name="Huettel B."/>
            <person name="Barry K.W."/>
            <person name="Haridas S."/>
            <person name="Chen C."/>
            <person name="Bauer D."/>
            <person name="Andreopoulos W."/>
            <person name="Pangilinan J."/>
            <person name="LaButti K."/>
            <person name="Riley R."/>
            <person name="Lipzen A."/>
            <person name="Clum A."/>
            <person name="Drula E."/>
            <person name="Henrissat B."/>
            <person name="Kohler A."/>
            <person name="Grigoriev I.V."/>
            <person name="Martin F.M."/>
            <person name="Hacquard S."/>
        </authorList>
    </citation>
    <scope>NUCLEOTIDE SEQUENCE</scope>
    <source>
        <strain evidence="7">MPI-SDFR-AT-0120</strain>
    </source>
</reference>
<protein>
    <submittedName>
        <fullName evidence="7">Major facilitator superfamily domain-containing protein</fullName>
    </submittedName>
</protein>
<dbReference type="AlphaFoldDB" id="A0A8K0VWT3"/>
<evidence type="ECO:0000256" key="5">
    <source>
        <dbReference type="SAM" id="Phobius"/>
    </source>
</evidence>
<feature type="transmembrane region" description="Helical" evidence="5">
    <location>
        <begin position="380"/>
        <end position="402"/>
    </location>
</feature>
<dbReference type="Pfam" id="PF07690">
    <property type="entry name" value="MFS_1"/>
    <property type="match status" value="1"/>
</dbReference>
<evidence type="ECO:0000259" key="6">
    <source>
        <dbReference type="PROSITE" id="PS50850"/>
    </source>
</evidence>
<evidence type="ECO:0000313" key="8">
    <source>
        <dbReference type="Proteomes" id="UP000813461"/>
    </source>
</evidence>
<keyword evidence="2 5" id="KW-0812">Transmembrane</keyword>
<keyword evidence="4 5" id="KW-0472">Membrane</keyword>
<evidence type="ECO:0000313" key="7">
    <source>
        <dbReference type="EMBL" id="KAH7084378.1"/>
    </source>
</evidence>